<evidence type="ECO:0000313" key="3">
    <source>
        <dbReference type="Proteomes" id="UP001484239"/>
    </source>
</evidence>
<comment type="caution">
    <text evidence="2">The sequence shown here is derived from an EMBL/GenBank/DDBJ whole genome shotgun (WGS) entry which is preliminary data.</text>
</comment>
<gene>
    <name evidence="2" type="ORF">WI372_06285</name>
</gene>
<evidence type="ECO:0000256" key="1">
    <source>
        <dbReference type="SAM" id="SignalP"/>
    </source>
</evidence>
<accession>A0ABU9E766</accession>
<keyword evidence="1" id="KW-0732">Signal</keyword>
<feature type="chain" id="PRO_5046198713" description="DUF4296 domain-containing protein" evidence="1">
    <location>
        <begin position="21"/>
        <end position="125"/>
    </location>
</feature>
<dbReference type="EMBL" id="JBBHLI010000002">
    <property type="protein sequence ID" value="MEK9500578.1"/>
    <property type="molecule type" value="Genomic_DNA"/>
</dbReference>
<keyword evidence="3" id="KW-1185">Reference proteome</keyword>
<sequence>MTFRASRPTGRLMVALFVLASVAGCGDAEPVHEGPVDRETFIATYVDLRLSALGTPTGVITEAERTRVLEEHGVTGDDLEGFAQAWGSDPAAMKAIWEEVQRRLRLAAGEDTASSPAVPANIDAH</sequence>
<feature type="signal peptide" evidence="1">
    <location>
        <begin position="1"/>
        <end position="20"/>
    </location>
</feature>
<dbReference type="PROSITE" id="PS51257">
    <property type="entry name" value="PROKAR_LIPOPROTEIN"/>
    <property type="match status" value="1"/>
</dbReference>
<proteinExistence type="predicted"/>
<dbReference type="Proteomes" id="UP001484239">
    <property type="component" value="Unassembled WGS sequence"/>
</dbReference>
<name>A0ABU9E766_9BACT</name>
<organism evidence="2 3">
    <name type="scientific">Gaopeijia maritima</name>
    <dbReference type="NCBI Taxonomy" id="3119007"/>
    <lineage>
        <taxon>Bacteria</taxon>
        <taxon>Pseudomonadati</taxon>
        <taxon>Gemmatimonadota</taxon>
        <taxon>Longimicrobiia</taxon>
        <taxon>Gaopeijiales</taxon>
        <taxon>Gaopeijiaceae</taxon>
        <taxon>Gaopeijia</taxon>
    </lineage>
</organism>
<evidence type="ECO:0000313" key="2">
    <source>
        <dbReference type="EMBL" id="MEK9500578.1"/>
    </source>
</evidence>
<evidence type="ECO:0008006" key="4">
    <source>
        <dbReference type="Google" id="ProtNLM"/>
    </source>
</evidence>
<dbReference type="RefSeq" id="WP_405284599.1">
    <property type="nucleotide sequence ID" value="NZ_CP144380.1"/>
</dbReference>
<protein>
    <recommendedName>
        <fullName evidence="4">DUF4296 domain-containing protein</fullName>
    </recommendedName>
</protein>
<reference evidence="2 3" key="1">
    <citation type="submission" date="2024-02" db="EMBL/GenBank/DDBJ databases">
        <title>A novel Gemmatimonadota bacterium.</title>
        <authorList>
            <person name="Du Z.-J."/>
            <person name="Ye Y.-Q."/>
        </authorList>
    </citation>
    <scope>NUCLEOTIDE SEQUENCE [LARGE SCALE GENOMIC DNA]</scope>
    <source>
        <strain evidence="2 3">DH-20</strain>
    </source>
</reference>